<name>A0A645HJI6_9ZZZZ</name>
<keyword evidence="1" id="KW-1133">Transmembrane helix</keyword>
<reference evidence="2" key="1">
    <citation type="submission" date="2019-08" db="EMBL/GenBank/DDBJ databases">
        <authorList>
            <person name="Kucharzyk K."/>
            <person name="Murdoch R.W."/>
            <person name="Higgins S."/>
            <person name="Loffler F."/>
        </authorList>
    </citation>
    <scope>NUCLEOTIDE SEQUENCE</scope>
</reference>
<comment type="caution">
    <text evidence="2">The sequence shown here is derived from an EMBL/GenBank/DDBJ whole genome shotgun (WGS) entry which is preliminary data.</text>
</comment>
<proteinExistence type="predicted"/>
<accession>A0A645HJI6</accession>
<feature type="transmembrane region" description="Helical" evidence="1">
    <location>
        <begin position="12"/>
        <end position="36"/>
    </location>
</feature>
<evidence type="ECO:0008006" key="3">
    <source>
        <dbReference type="Google" id="ProtNLM"/>
    </source>
</evidence>
<keyword evidence="1" id="KW-0812">Transmembrane</keyword>
<protein>
    <recommendedName>
        <fullName evidence="3">Undecaprenyl-phosphate 4-deoxy-4-formamido-L-arabinose transferase</fullName>
    </recommendedName>
</protein>
<gene>
    <name evidence="2" type="ORF">SDC9_186709</name>
</gene>
<evidence type="ECO:0000256" key="1">
    <source>
        <dbReference type="SAM" id="Phobius"/>
    </source>
</evidence>
<dbReference type="EMBL" id="VSSQ01094840">
    <property type="protein sequence ID" value="MPN39181.1"/>
    <property type="molecule type" value="Genomic_DNA"/>
</dbReference>
<dbReference type="AlphaFoldDB" id="A0A645HJI6"/>
<sequence length="113" mass="12786">MLSFTSYTKIGLRLAVFLGGLAGLISILIGFVYLILKLLMWDRFSAGQAPMMIGIFFIGAVQLFFIGLLGEYILNINNRIINRPLVIEQERINFDERASAQKQHDNSYEKTIA</sequence>
<keyword evidence="1" id="KW-0472">Membrane</keyword>
<feature type="transmembrane region" description="Helical" evidence="1">
    <location>
        <begin position="51"/>
        <end position="74"/>
    </location>
</feature>
<evidence type="ECO:0000313" key="2">
    <source>
        <dbReference type="EMBL" id="MPN39181.1"/>
    </source>
</evidence>
<organism evidence="2">
    <name type="scientific">bioreactor metagenome</name>
    <dbReference type="NCBI Taxonomy" id="1076179"/>
    <lineage>
        <taxon>unclassified sequences</taxon>
        <taxon>metagenomes</taxon>
        <taxon>ecological metagenomes</taxon>
    </lineage>
</organism>